<accession>A0A8J7GXI1</accession>
<sequence length="53" mass="5675">MASSIAAGLRLTIKNNSTYRQCAGCKRLTALPGTETRCTSCRPPAARQYSRAA</sequence>
<organism evidence="1 2">
    <name type="scientific">Longispora fulva</name>
    <dbReference type="NCBI Taxonomy" id="619741"/>
    <lineage>
        <taxon>Bacteria</taxon>
        <taxon>Bacillati</taxon>
        <taxon>Actinomycetota</taxon>
        <taxon>Actinomycetes</taxon>
        <taxon>Micromonosporales</taxon>
        <taxon>Micromonosporaceae</taxon>
        <taxon>Longispora</taxon>
    </lineage>
</organism>
<evidence type="ECO:0000313" key="2">
    <source>
        <dbReference type="Proteomes" id="UP000622552"/>
    </source>
</evidence>
<dbReference type="RefSeq" id="WP_197006461.1">
    <property type="nucleotide sequence ID" value="NZ_BONS01000006.1"/>
</dbReference>
<dbReference type="Proteomes" id="UP000622552">
    <property type="component" value="Unassembled WGS sequence"/>
</dbReference>
<protein>
    <submittedName>
        <fullName evidence="1">Zn finger protein HypA/HybF involved in hydrogenase expression</fullName>
    </submittedName>
</protein>
<keyword evidence="2" id="KW-1185">Reference proteome</keyword>
<proteinExistence type="predicted"/>
<name>A0A8J7GXI1_9ACTN</name>
<evidence type="ECO:0000313" key="1">
    <source>
        <dbReference type="EMBL" id="MBG6139846.1"/>
    </source>
</evidence>
<dbReference type="AlphaFoldDB" id="A0A8J7GXI1"/>
<reference evidence="1" key="1">
    <citation type="submission" date="2020-11" db="EMBL/GenBank/DDBJ databases">
        <title>Sequencing the genomes of 1000 actinobacteria strains.</title>
        <authorList>
            <person name="Klenk H.-P."/>
        </authorList>
    </citation>
    <scope>NUCLEOTIDE SEQUENCE</scope>
    <source>
        <strain evidence="1">DSM 45356</strain>
    </source>
</reference>
<dbReference type="EMBL" id="JADOUF010000001">
    <property type="protein sequence ID" value="MBG6139846.1"/>
    <property type="molecule type" value="Genomic_DNA"/>
</dbReference>
<gene>
    <name evidence="1" type="ORF">IW245_006040</name>
</gene>
<comment type="caution">
    <text evidence="1">The sequence shown here is derived from an EMBL/GenBank/DDBJ whole genome shotgun (WGS) entry which is preliminary data.</text>
</comment>